<feature type="coiled-coil region" evidence="1">
    <location>
        <begin position="618"/>
        <end position="652"/>
    </location>
</feature>
<name>A0A0M7AVL0_9HYPH</name>
<evidence type="ECO:0000256" key="2">
    <source>
        <dbReference type="SAM" id="SignalP"/>
    </source>
</evidence>
<dbReference type="STRING" id="311410.LA5095_04388"/>
<dbReference type="PANTHER" id="PTHR38075:SF1">
    <property type="entry name" value="DUF4139 DOMAIN-CONTAINING PROTEIN"/>
    <property type="match status" value="1"/>
</dbReference>
<keyword evidence="1" id="KW-0175">Coiled coil</keyword>
<dbReference type="EMBL" id="CXWC01000012">
    <property type="protein sequence ID" value="CTQ75322.1"/>
    <property type="molecule type" value="Genomic_DNA"/>
</dbReference>
<feature type="domain" description="DUF4139" evidence="3">
    <location>
        <begin position="207"/>
        <end position="421"/>
    </location>
</feature>
<dbReference type="Proteomes" id="UP000049983">
    <property type="component" value="Unassembled WGS sequence"/>
</dbReference>
<evidence type="ECO:0000313" key="4">
    <source>
        <dbReference type="EMBL" id="CTQ75322.1"/>
    </source>
</evidence>
<keyword evidence="5" id="KW-1185">Reference proteome</keyword>
<dbReference type="InterPro" id="IPR037291">
    <property type="entry name" value="DUF4139"/>
</dbReference>
<organism evidence="4 5">
    <name type="scientific">Roseibium album</name>
    <dbReference type="NCBI Taxonomy" id="311410"/>
    <lineage>
        <taxon>Bacteria</taxon>
        <taxon>Pseudomonadati</taxon>
        <taxon>Pseudomonadota</taxon>
        <taxon>Alphaproteobacteria</taxon>
        <taxon>Hyphomicrobiales</taxon>
        <taxon>Stappiaceae</taxon>
        <taxon>Roseibium</taxon>
    </lineage>
</organism>
<protein>
    <recommendedName>
        <fullName evidence="3">DUF4139 domain-containing protein</fullName>
    </recommendedName>
</protein>
<dbReference type="Pfam" id="PF13598">
    <property type="entry name" value="DUF4139"/>
    <property type="match status" value="1"/>
</dbReference>
<sequence>MIMRLPAIAFLCVTFSALAEAEENGPITSITLSSGGLAEIVRKAEIDSTGEILMTVPLEQVNDILKSIVVYDATGVVEGLSLPGPNPLAETFKNLPFAAEDLQSPARLLSKLQGTRVQLEKQGTLVEGLVMGVSVQNKGNDGQVSVASILSDGSILGVDLEPDTVIRFLDDDIQQKVSRALSAVGSGKSDGARTVSIKVAGEGAREVSVSYVVPTPIWKTAYRVVMLPEDKARLQAWAVLENASGEDWDDVRVKLSSGAPVTLKQRLHDLYWRQRPEVPVDVAGGYVPRADSGAMMKLGAGALDGGSGIRRRIDGAEARQTFAFAAPAAAPPMEEAMAQAQVGQAEEGAVTAFFALPDAIDLESGETLSAPIVDAVVSAESVSVFQPESGLDHPIAAILIKNETDSSLPKGILTVYDRKEGYVGDAQINGMPAGELRMASFATDRKVRVATETEPTQEITSVKVSGGILTATVKERSKTVYTVRGAPDGDRQVIIEHPRREGWRFSSPEYLDSTKTHRRLKLTVPMGETVAATVEAERTLEERHALFNTDQIGLLNLVRRVPDTESADKLRALADMQAERTQVQSQIQYSRKGKSEEINNQQRHRANLSALSPGSDLYKRSLQKLDNSETRIEELDKETLRLEARLAELRKQLGTAINNF</sequence>
<accession>A0A0M7AVL0</accession>
<gene>
    <name evidence="4" type="ORF">LA5096_04315</name>
</gene>
<feature type="chain" id="PRO_5009788116" description="DUF4139 domain-containing protein" evidence="2">
    <location>
        <begin position="22"/>
        <end position="660"/>
    </location>
</feature>
<dbReference type="GeneID" id="97671617"/>
<dbReference type="OrthoDB" id="580912at2"/>
<dbReference type="PANTHER" id="PTHR38075">
    <property type="entry name" value="DUF4139 DOMAIN-CONTAINING PROTEIN"/>
    <property type="match status" value="1"/>
</dbReference>
<dbReference type="AlphaFoldDB" id="A0A0M7AVL0"/>
<evidence type="ECO:0000313" key="5">
    <source>
        <dbReference type="Proteomes" id="UP000049983"/>
    </source>
</evidence>
<feature type="signal peptide" evidence="2">
    <location>
        <begin position="1"/>
        <end position="21"/>
    </location>
</feature>
<reference evidence="5" key="1">
    <citation type="submission" date="2015-07" db="EMBL/GenBank/DDBJ databases">
        <authorList>
            <person name="Rodrigo-Torres Lidia"/>
            <person name="Arahal R.David."/>
        </authorList>
    </citation>
    <scope>NUCLEOTIDE SEQUENCE [LARGE SCALE GENOMIC DNA]</scope>
    <source>
        <strain evidence="5">CECT 5096</strain>
    </source>
</reference>
<evidence type="ECO:0000256" key="1">
    <source>
        <dbReference type="SAM" id="Coils"/>
    </source>
</evidence>
<keyword evidence="2" id="KW-0732">Signal</keyword>
<proteinExistence type="predicted"/>
<evidence type="ECO:0000259" key="3">
    <source>
        <dbReference type="Pfam" id="PF13598"/>
    </source>
</evidence>
<dbReference type="RefSeq" id="WP_082442815.1">
    <property type="nucleotide sequence ID" value="NZ_CXWA01000008.1"/>
</dbReference>